<dbReference type="InterPro" id="IPR013078">
    <property type="entry name" value="His_Pase_superF_clade-1"/>
</dbReference>
<dbReference type="EMBL" id="HBEG01024885">
    <property type="protein sequence ID" value="CAD8360949.1"/>
    <property type="molecule type" value="Transcribed_RNA"/>
</dbReference>
<evidence type="ECO:0000313" key="2">
    <source>
        <dbReference type="EMBL" id="CAD8360949.1"/>
    </source>
</evidence>
<dbReference type="InterPro" id="IPR010708">
    <property type="entry name" value="5'(3')-deoxyribonucleotidase"/>
</dbReference>
<evidence type="ECO:0000256" key="1">
    <source>
        <dbReference type="PIRSR" id="PIRSR610708-1"/>
    </source>
</evidence>
<feature type="active site" description="Proton donor" evidence="1">
    <location>
        <position position="208"/>
    </location>
</feature>
<dbReference type="InterPro" id="IPR036412">
    <property type="entry name" value="HAD-like_sf"/>
</dbReference>
<dbReference type="Gene3D" id="3.40.50.1240">
    <property type="entry name" value="Phosphoglycerate mutase-like"/>
    <property type="match status" value="1"/>
</dbReference>
<dbReference type="AlphaFoldDB" id="A0A7S0FI16"/>
<dbReference type="SUPFAM" id="SSF53254">
    <property type="entry name" value="Phosphoglycerate mutase-like"/>
    <property type="match status" value="1"/>
</dbReference>
<dbReference type="GO" id="GO:0009223">
    <property type="term" value="P:pyrimidine deoxyribonucleotide catabolic process"/>
    <property type="evidence" value="ECO:0007669"/>
    <property type="project" value="TreeGrafter"/>
</dbReference>
<dbReference type="InterPro" id="IPR029033">
    <property type="entry name" value="His_PPase_superfam"/>
</dbReference>
<dbReference type="Pfam" id="PF00300">
    <property type="entry name" value="His_Phos_1"/>
    <property type="match status" value="1"/>
</dbReference>
<organism evidence="2">
    <name type="scientific">Pyrodinium bahamense</name>
    <dbReference type="NCBI Taxonomy" id="73915"/>
    <lineage>
        <taxon>Eukaryota</taxon>
        <taxon>Sar</taxon>
        <taxon>Alveolata</taxon>
        <taxon>Dinophyceae</taxon>
        <taxon>Gonyaulacales</taxon>
        <taxon>Pyrocystaceae</taxon>
        <taxon>Pyrodinium</taxon>
    </lineage>
</organism>
<dbReference type="SMART" id="SM00855">
    <property type="entry name" value="PGAM"/>
    <property type="match status" value="1"/>
</dbReference>
<dbReference type="InterPro" id="IPR023214">
    <property type="entry name" value="HAD_sf"/>
</dbReference>
<dbReference type="PANTHER" id="PTHR16504">
    <property type="entry name" value="5'(3')-DEOXYRIBONUCLEOTIDASE"/>
    <property type="match status" value="1"/>
</dbReference>
<proteinExistence type="predicted"/>
<name>A0A7S0FI16_9DINO</name>
<gene>
    <name evidence="2" type="ORF">PBAH0796_LOCUS15125</name>
</gene>
<dbReference type="Gene3D" id="1.10.40.40">
    <property type="entry name" value="Deoxyribonucleotidase, domain 2"/>
    <property type="match status" value="1"/>
</dbReference>
<feature type="active site" description="Nucleophile" evidence="1">
    <location>
        <position position="206"/>
    </location>
</feature>
<protein>
    <submittedName>
        <fullName evidence="2">Uncharacterized protein</fullName>
    </submittedName>
</protein>
<dbReference type="GO" id="GO:0008253">
    <property type="term" value="F:5'-nucleotidase activity"/>
    <property type="evidence" value="ECO:0007669"/>
    <property type="project" value="InterPro"/>
</dbReference>
<sequence length="387" mass="43675">MRPFSCCCRRRRGREQKHQQAQNAPRIRGQRVVLVHHGEDERQSSGFPDPQLTTLGLEQARALRGNPLLEGCDLLVVSPLRRAVETAVAIFGEKPGCRAMLTALHTERWSGTCDEGQPKPELLKQFPFLTEWDGWAALPDGAWWPTASSDASFREMRVPAFHKWLRAQPERRIVVVGHGGFFEALSGGRQLQGGEACELPRTVLVDMDGVLCDFEAQFLRRWRDAHPEAAWLPEAQRRTHYVDKDPSGVYDTERSHAIITSPGFYETMPPMEGAIEALSQMEATGSIRTCICTAPFGTSEVAARCEAEKRVWVEANLGKEWLTPWKFVCVKDKTAVPGDLLIDDKPEPSTHWRHEAAESPSWKHVVFTQPFNVEDTACEGKPRLDRW</sequence>
<dbReference type="SUPFAM" id="SSF56784">
    <property type="entry name" value="HAD-like"/>
    <property type="match status" value="1"/>
</dbReference>
<reference evidence="2" key="1">
    <citation type="submission" date="2021-01" db="EMBL/GenBank/DDBJ databases">
        <authorList>
            <person name="Corre E."/>
            <person name="Pelletier E."/>
            <person name="Niang G."/>
            <person name="Scheremetjew M."/>
            <person name="Finn R."/>
            <person name="Kale V."/>
            <person name="Holt S."/>
            <person name="Cochrane G."/>
            <person name="Meng A."/>
            <person name="Brown T."/>
            <person name="Cohen L."/>
        </authorList>
    </citation>
    <scope>NUCLEOTIDE SEQUENCE</scope>
    <source>
        <strain evidence="2">Pbaha01</strain>
    </source>
</reference>
<dbReference type="Pfam" id="PF06941">
    <property type="entry name" value="NT5C"/>
    <property type="match status" value="1"/>
</dbReference>
<dbReference type="PANTHER" id="PTHR16504:SF4">
    <property type="entry name" value="5'(3')-DEOXYRIBONUCLEOTIDASE"/>
    <property type="match status" value="1"/>
</dbReference>
<accession>A0A7S0FI16</accession>
<dbReference type="CDD" id="cd07067">
    <property type="entry name" value="HP_PGM_like"/>
    <property type="match status" value="1"/>
</dbReference>
<dbReference type="Gene3D" id="3.40.50.1000">
    <property type="entry name" value="HAD superfamily/HAD-like"/>
    <property type="match status" value="1"/>
</dbReference>